<proteinExistence type="predicted"/>
<accession>A0ABQ7YFD2</accession>
<evidence type="ECO:0000313" key="2">
    <source>
        <dbReference type="Proteomes" id="UP000824890"/>
    </source>
</evidence>
<reference evidence="1 2" key="1">
    <citation type="submission" date="2021-05" db="EMBL/GenBank/DDBJ databases">
        <title>Genome Assembly of Synthetic Allotetraploid Brassica napus Reveals Homoeologous Exchanges between Subgenomes.</title>
        <authorList>
            <person name="Davis J.T."/>
        </authorList>
    </citation>
    <scope>NUCLEOTIDE SEQUENCE [LARGE SCALE GENOMIC DNA]</scope>
    <source>
        <strain evidence="2">cv. Da-Ae</strain>
        <tissue evidence="1">Seedling</tissue>
    </source>
</reference>
<dbReference type="EMBL" id="JAGKQM010000017">
    <property type="protein sequence ID" value="KAH0866872.1"/>
    <property type="molecule type" value="Genomic_DNA"/>
</dbReference>
<name>A0ABQ7YFD2_BRANA</name>
<dbReference type="Proteomes" id="UP000824890">
    <property type="component" value="Unassembled WGS sequence"/>
</dbReference>
<protein>
    <submittedName>
        <fullName evidence="1">Uncharacterized protein</fullName>
    </submittedName>
</protein>
<gene>
    <name evidence="1" type="ORF">HID58_073894</name>
</gene>
<keyword evidence="2" id="KW-1185">Reference proteome</keyword>
<sequence>MLVICAAVIVEQSEAEEMPVNGVDVVDAYRFANCAGKNPPPECIPADRIIPVPDKEDRRAETEVFNAVLVSCPSLEVLALKISINVSSPNLDILSIEYLSCKEENFFTASPRLHSHRNYWAAGQCLAHTSYIISCPQQGEESIGHEVMLSGFNNCMKMLSLMSVSVDLTNAKEVEMLRQVLAAWPVEMGELEIVSKINNDASKESESSIGKTRNTIWEETKPFPNAEFRVYAVWLSNFSGSEEEFALASCMITHGTVIRTVTIRPSSSSTTKKSKIKAAIAKLKELPKCHNCFHIRCSDEALVEPSLW</sequence>
<comment type="caution">
    <text evidence="1">The sequence shown here is derived from an EMBL/GenBank/DDBJ whole genome shotgun (WGS) entry which is preliminary data.</text>
</comment>
<evidence type="ECO:0000313" key="1">
    <source>
        <dbReference type="EMBL" id="KAH0866872.1"/>
    </source>
</evidence>
<organism evidence="1 2">
    <name type="scientific">Brassica napus</name>
    <name type="common">Rape</name>
    <dbReference type="NCBI Taxonomy" id="3708"/>
    <lineage>
        <taxon>Eukaryota</taxon>
        <taxon>Viridiplantae</taxon>
        <taxon>Streptophyta</taxon>
        <taxon>Embryophyta</taxon>
        <taxon>Tracheophyta</taxon>
        <taxon>Spermatophyta</taxon>
        <taxon>Magnoliopsida</taxon>
        <taxon>eudicotyledons</taxon>
        <taxon>Gunneridae</taxon>
        <taxon>Pentapetalae</taxon>
        <taxon>rosids</taxon>
        <taxon>malvids</taxon>
        <taxon>Brassicales</taxon>
        <taxon>Brassicaceae</taxon>
        <taxon>Brassiceae</taxon>
        <taxon>Brassica</taxon>
    </lineage>
</organism>